<evidence type="ECO:0000313" key="1">
    <source>
        <dbReference type="EMBL" id="JAP76665.1"/>
    </source>
</evidence>
<protein>
    <submittedName>
        <fullName evidence="1">Uncharacterized protein</fullName>
    </submittedName>
</protein>
<dbReference type="AlphaFoldDB" id="A0A131YDV6"/>
<organism evidence="1">
    <name type="scientific">Rhipicephalus appendiculatus</name>
    <name type="common">Brown ear tick</name>
    <dbReference type="NCBI Taxonomy" id="34631"/>
    <lineage>
        <taxon>Eukaryota</taxon>
        <taxon>Metazoa</taxon>
        <taxon>Ecdysozoa</taxon>
        <taxon>Arthropoda</taxon>
        <taxon>Chelicerata</taxon>
        <taxon>Arachnida</taxon>
        <taxon>Acari</taxon>
        <taxon>Parasitiformes</taxon>
        <taxon>Ixodida</taxon>
        <taxon>Ixodoidea</taxon>
        <taxon>Ixodidae</taxon>
        <taxon>Rhipicephalinae</taxon>
        <taxon>Rhipicephalus</taxon>
        <taxon>Rhipicephalus</taxon>
    </lineage>
</organism>
<dbReference type="EMBL" id="GEDV01011892">
    <property type="protein sequence ID" value="JAP76665.1"/>
    <property type="molecule type" value="Transcribed_RNA"/>
</dbReference>
<sequence length="136" mass="16136">MMRCTYGPHLKYCHRKLVEEYASKYIDMKRCTDRHMVWHTIGAHDFFYLNLNCVPFFCALVSFSIHTITLKKECPHIGNCSTTFSHVLGYPRFRHHMKLGMCSYKKRVSQVHWCKNAMISNGHRLCLNFHCMNLCK</sequence>
<proteinExistence type="predicted"/>
<reference evidence="1" key="1">
    <citation type="journal article" date="2016" name="Ticks Tick Borne Dis.">
        <title>De novo assembly and annotation of the salivary gland transcriptome of Rhipicephalus appendiculatus male and female ticks during blood feeding.</title>
        <authorList>
            <person name="de Castro M.H."/>
            <person name="de Klerk D."/>
            <person name="Pienaar R."/>
            <person name="Latif A.A."/>
            <person name="Rees D.J."/>
            <person name="Mans B.J."/>
        </authorList>
    </citation>
    <scope>NUCLEOTIDE SEQUENCE</scope>
    <source>
        <tissue evidence="1">Salivary glands</tissue>
    </source>
</reference>
<accession>A0A131YDV6</accession>
<name>A0A131YDV6_RHIAP</name>